<dbReference type="EMBL" id="DS231935">
    <property type="protein sequence ID" value="EDS27698.1"/>
    <property type="molecule type" value="Genomic_DNA"/>
</dbReference>
<evidence type="ECO:0000313" key="3">
    <source>
        <dbReference type="EMBL" id="EDS27698.1"/>
    </source>
</evidence>
<dbReference type="SMART" id="SM00367">
    <property type="entry name" value="LRR_CC"/>
    <property type="match status" value="4"/>
</dbReference>
<dbReference type="SUPFAM" id="SSF52047">
    <property type="entry name" value="RNI-like"/>
    <property type="match status" value="1"/>
</dbReference>
<dbReference type="Gene3D" id="3.80.10.10">
    <property type="entry name" value="Ribonuclease Inhibitor"/>
    <property type="match status" value="2"/>
</dbReference>
<reference evidence="3" key="1">
    <citation type="submission" date="2007-03" db="EMBL/GenBank/DDBJ databases">
        <title>Annotation of Culex pipiens quinquefasciatus.</title>
        <authorList>
            <consortium name="The Broad Institute Genome Sequencing Platform"/>
            <person name="Atkinson P.W."/>
            <person name="Hemingway J."/>
            <person name="Christensen B.M."/>
            <person name="Higgs S."/>
            <person name="Kodira C."/>
            <person name="Hannick L."/>
            <person name="Megy K."/>
            <person name="O'Leary S."/>
            <person name="Pearson M."/>
            <person name="Haas B.J."/>
            <person name="Mauceli E."/>
            <person name="Wortman J.R."/>
            <person name="Lee N.H."/>
            <person name="Guigo R."/>
            <person name="Stanke M."/>
            <person name="Alvarado L."/>
            <person name="Amedeo P."/>
            <person name="Antoine C.H."/>
            <person name="Arensburger P."/>
            <person name="Bidwell S.L."/>
            <person name="Crawford M."/>
            <person name="Camaro F."/>
            <person name="Devon K."/>
            <person name="Engels R."/>
            <person name="Hammond M."/>
            <person name="Howarth C."/>
            <person name="Koehrsen M."/>
            <person name="Lawson D."/>
            <person name="Montgomery P."/>
            <person name="Nene V."/>
            <person name="Nusbaum C."/>
            <person name="Puiu D."/>
            <person name="Romero-Severson J."/>
            <person name="Severson D.W."/>
            <person name="Shumway M."/>
            <person name="Sisk P."/>
            <person name="Stolte C."/>
            <person name="Zeng Q."/>
            <person name="Eisenstadt E."/>
            <person name="Fraser-Liggett C."/>
            <person name="Strausberg R."/>
            <person name="Galagan J."/>
            <person name="Birren B."/>
            <person name="Collins F.H."/>
        </authorList>
    </citation>
    <scope>NUCLEOTIDE SEQUENCE [LARGE SCALE GENOMIC DNA]</scope>
    <source>
        <strain evidence="3">JHB</strain>
    </source>
</reference>
<organism>
    <name type="scientific">Culex quinquefasciatus</name>
    <name type="common">Southern house mosquito</name>
    <name type="synonym">Culex pungens</name>
    <dbReference type="NCBI Taxonomy" id="7176"/>
    <lineage>
        <taxon>Eukaryota</taxon>
        <taxon>Metazoa</taxon>
        <taxon>Ecdysozoa</taxon>
        <taxon>Arthropoda</taxon>
        <taxon>Hexapoda</taxon>
        <taxon>Insecta</taxon>
        <taxon>Pterygota</taxon>
        <taxon>Neoptera</taxon>
        <taxon>Endopterygota</taxon>
        <taxon>Diptera</taxon>
        <taxon>Nematocera</taxon>
        <taxon>Culicoidea</taxon>
        <taxon>Culicidae</taxon>
        <taxon>Culicinae</taxon>
        <taxon>Culicini</taxon>
        <taxon>Culex</taxon>
        <taxon>Culex</taxon>
    </lineage>
</organism>
<dbReference type="InParanoid" id="B0WHE8"/>
<dbReference type="GO" id="GO:0019005">
    <property type="term" value="C:SCF ubiquitin ligase complex"/>
    <property type="evidence" value="ECO:0007669"/>
    <property type="project" value="TreeGrafter"/>
</dbReference>
<dbReference type="VEuPathDB" id="VectorBase:CQUJHB013201"/>
<name>B0WHE8_CULQU</name>
<dbReference type="Proteomes" id="UP000002320">
    <property type="component" value="Unassembled WGS sequence"/>
</dbReference>
<dbReference type="PANTHER" id="PTHR13318">
    <property type="entry name" value="PARTNER OF PAIRED, ISOFORM B-RELATED"/>
    <property type="match status" value="1"/>
</dbReference>
<evidence type="ECO:0000259" key="2">
    <source>
        <dbReference type="PROSITE" id="PS50181"/>
    </source>
</evidence>
<dbReference type="EnsemblMetazoa" id="CPIJ006383-RA">
    <property type="protein sequence ID" value="CPIJ006383-PA"/>
    <property type="gene ID" value="CPIJ006383"/>
</dbReference>
<dbReference type="PROSITE" id="PS50181">
    <property type="entry name" value="FBOX"/>
    <property type="match status" value="1"/>
</dbReference>
<dbReference type="SUPFAM" id="SSF81383">
    <property type="entry name" value="F-box domain"/>
    <property type="match status" value="1"/>
</dbReference>
<sequence length="553" mass="63277">MIASAPAKSCAIKSASPEVQLPAELWEKVLLNLNTYQLAQARATCRQWNEIVRRSPVLMNRFVVHFPQRSTLEPEAESVRVFSGSKARYSRVVLDSLTITEQVDRWWPVLGQELRTLTVEGCRVSTETVLKILSLSPKLERFTFRCGSEHDFRSGSVADFKLGKLEVLRLDRIELLEVLRGCCSGLRLLKLEDGFKPISEGYERTVLEFVKTVQDTLEGIKMEQVSAFLLEKIASLSRLHLQRISLEGSGQYSEQDLIEFSRLQGSIQHFNVTSLEAISDAGLRAIGTNLPNLKRLKISLREVSTPLPPVLFAVECLAIRSSRTFNHLQIDFGGHINYNLRKITLAGMRIPRNSLLRHMIDSRNIRKIHFERNFFESGSCLFEAIRLLKYLESLTLEGINVDRTMDCLSERSTDSNVRRLHLSRCVFRKEVLVALSRLFPWLQEVRLTGVRHVEASEILLLWCQGLPRLKRLTFEDCVGFTDASAGHIRRFCPVLERLNLWNCHGLSTSSRERMTALQSTGRYRPDSARTLQTMHYNSFNCKQNILEYYTSSP</sequence>
<dbReference type="CDD" id="cd09917">
    <property type="entry name" value="F-box_SF"/>
    <property type="match status" value="1"/>
</dbReference>
<dbReference type="SMART" id="SM00256">
    <property type="entry name" value="FBOX"/>
    <property type="match status" value="1"/>
</dbReference>
<evidence type="ECO:0000313" key="5">
    <source>
        <dbReference type="Proteomes" id="UP000002320"/>
    </source>
</evidence>
<feature type="domain" description="F-box" evidence="2">
    <location>
        <begin position="15"/>
        <end position="61"/>
    </location>
</feature>
<dbReference type="InterPro" id="IPR006553">
    <property type="entry name" value="Leu-rich_rpt_Cys-con_subtyp"/>
</dbReference>
<reference evidence="4" key="2">
    <citation type="submission" date="2021-02" db="UniProtKB">
        <authorList>
            <consortium name="EnsemblMetazoa"/>
        </authorList>
    </citation>
    <scope>IDENTIFICATION</scope>
    <source>
        <strain evidence="4">JHB</strain>
    </source>
</reference>
<dbReference type="InterPro" id="IPR032675">
    <property type="entry name" value="LRR_dom_sf"/>
</dbReference>
<dbReference type="AlphaFoldDB" id="B0WHE8"/>
<dbReference type="KEGG" id="cqu:CpipJ_CPIJ006383"/>
<dbReference type="eggNOG" id="KOG1947">
    <property type="taxonomic scope" value="Eukaryota"/>
</dbReference>
<dbReference type="InterPro" id="IPR036047">
    <property type="entry name" value="F-box-like_dom_sf"/>
</dbReference>
<gene>
    <name evidence="4" type="primary">6038313</name>
    <name evidence="3" type="ORF">CpipJ_CPIJ006383</name>
</gene>
<dbReference type="InterPro" id="IPR001810">
    <property type="entry name" value="F-box_dom"/>
</dbReference>
<dbReference type="HOGENOM" id="CLU_030454_0_0_1"/>
<protein>
    <recommendedName>
        <fullName evidence="2">F-box domain-containing protein</fullName>
    </recommendedName>
</protein>
<dbReference type="Pfam" id="PF12937">
    <property type="entry name" value="F-box-like"/>
    <property type="match status" value="1"/>
</dbReference>
<evidence type="ECO:0000313" key="4">
    <source>
        <dbReference type="EnsemblMetazoa" id="CPIJ006383-PA"/>
    </source>
</evidence>
<dbReference type="STRING" id="7176.B0WHE8"/>
<dbReference type="VEuPathDB" id="VectorBase:CPIJ006383"/>
<dbReference type="OrthoDB" id="435188at2759"/>
<keyword evidence="5" id="KW-1185">Reference proteome</keyword>
<keyword evidence="1" id="KW-0833">Ubl conjugation pathway</keyword>
<evidence type="ECO:0000256" key="1">
    <source>
        <dbReference type="ARBA" id="ARBA00022786"/>
    </source>
</evidence>
<proteinExistence type="predicted"/>
<accession>B0WHE8</accession>
<dbReference type="Gene3D" id="1.20.1280.50">
    <property type="match status" value="1"/>
</dbReference>
<dbReference type="GO" id="GO:0031146">
    <property type="term" value="P:SCF-dependent proteasomal ubiquitin-dependent protein catabolic process"/>
    <property type="evidence" value="ECO:0007669"/>
    <property type="project" value="TreeGrafter"/>
</dbReference>